<organism evidence="2 3">
    <name type="scientific">Curvularia kusanoi</name>
    <name type="common">Cochliobolus kusanoi</name>
    <dbReference type="NCBI Taxonomy" id="90978"/>
    <lineage>
        <taxon>Eukaryota</taxon>
        <taxon>Fungi</taxon>
        <taxon>Dikarya</taxon>
        <taxon>Ascomycota</taxon>
        <taxon>Pezizomycotina</taxon>
        <taxon>Dothideomycetes</taxon>
        <taxon>Pleosporomycetidae</taxon>
        <taxon>Pleosporales</taxon>
        <taxon>Pleosporineae</taxon>
        <taxon>Pleosporaceae</taxon>
        <taxon>Curvularia</taxon>
    </lineage>
</organism>
<evidence type="ECO:0000313" key="3">
    <source>
        <dbReference type="Proteomes" id="UP000801428"/>
    </source>
</evidence>
<comment type="caution">
    <text evidence="2">The sequence shown here is derived from an EMBL/GenBank/DDBJ whole genome shotgun (WGS) entry which is preliminary data.</text>
</comment>
<dbReference type="OrthoDB" id="3690107at2759"/>
<dbReference type="EMBL" id="SWKU01000014">
    <property type="protein sequence ID" value="KAF3000789.1"/>
    <property type="molecule type" value="Genomic_DNA"/>
</dbReference>
<feature type="region of interest" description="Disordered" evidence="1">
    <location>
        <begin position="253"/>
        <end position="287"/>
    </location>
</feature>
<dbReference type="AlphaFoldDB" id="A0A9P4WB29"/>
<feature type="region of interest" description="Disordered" evidence="1">
    <location>
        <begin position="1"/>
        <end position="85"/>
    </location>
</feature>
<proteinExistence type="predicted"/>
<evidence type="ECO:0000256" key="1">
    <source>
        <dbReference type="SAM" id="MobiDB-lite"/>
    </source>
</evidence>
<evidence type="ECO:0000313" key="2">
    <source>
        <dbReference type="EMBL" id="KAF3000789.1"/>
    </source>
</evidence>
<sequence length="287" mass="32476">MREHGGLFAGDQGPGKETADEQGMIRGVQQSRCAQGYWSEAQRELQGQTASSKADVDTAIVPPSGSEQIRENSTEGQTQSLSQVTRLPKFGSLRKRLHTTLLRIVAKHRNAGTGSNRSWQGTGDIAYEKESSEVVKRGVILLDSQSEYDLISTRFAGQFDLDFKDAIRQYHAFTVTGHTVYSVGTMNARWYTQKSRSRWFFKSKGPSLYRFVEAEFRIIESDHFDVIIGSRTINKHRLLEQKSLLAPFREQVPISKDNEEQERLARERREQAAKRREQHEHGGGSGS</sequence>
<reference evidence="2" key="1">
    <citation type="submission" date="2019-04" db="EMBL/GenBank/DDBJ databases">
        <title>Sequencing of skin fungus with MAO and IRED activity.</title>
        <authorList>
            <person name="Marsaioli A.J."/>
            <person name="Bonatto J.M.C."/>
            <person name="Reis Junior O."/>
        </authorList>
    </citation>
    <scope>NUCLEOTIDE SEQUENCE</scope>
    <source>
        <strain evidence="2">30M1</strain>
    </source>
</reference>
<accession>A0A9P4WB29</accession>
<feature type="compositionally biased region" description="Basic and acidic residues" evidence="1">
    <location>
        <begin position="256"/>
        <end position="287"/>
    </location>
</feature>
<protein>
    <submittedName>
        <fullName evidence="2">Uncharacterized protein</fullName>
    </submittedName>
</protein>
<gene>
    <name evidence="2" type="ORF">E8E13_005654</name>
</gene>
<feature type="compositionally biased region" description="Polar residues" evidence="1">
    <location>
        <begin position="74"/>
        <end position="85"/>
    </location>
</feature>
<keyword evidence="3" id="KW-1185">Reference proteome</keyword>
<dbReference type="Proteomes" id="UP000801428">
    <property type="component" value="Unassembled WGS sequence"/>
</dbReference>
<name>A0A9P4WB29_CURKU</name>